<evidence type="ECO:0000313" key="1">
    <source>
        <dbReference type="EMBL" id="KAF9614605.1"/>
    </source>
</evidence>
<comment type="caution">
    <text evidence="1">The sequence shown here is derived from an EMBL/GenBank/DDBJ whole genome shotgun (WGS) entry which is preliminary data.</text>
</comment>
<protein>
    <submittedName>
        <fullName evidence="1">Uncharacterized protein</fullName>
    </submittedName>
</protein>
<gene>
    <name evidence="1" type="ORF">IFM89_019582</name>
</gene>
<reference evidence="1 2" key="1">
    <citation type="submission" date="2020-10" db="EMBL/GenBank/DDBJ databases">
        <title>The Coptis chinensis genome and diversification of protoberbering-type alkaloids.</title>
        <authorList>
            <person name="Wang B."/>
            <person name="Shu S."/>
            <person name="Song C."/>
            <person name="Liu Y."/>
        </authorList>
    </citation>
    <scope>NUCLEOTIDE SEQUENCE [LARGE SCALE GENOMIC DNA]</scope>
    <source>
        <strain evidence="1">HL-2020</strain>
        <tissue evidence="1">Leaf</tissue>
    </source>
</reference>
<accession>A0A835M0P3</accession>
<evidence type="ECO:0000313" key="2">
    <source>
        <dbReference type="Proteomes" id="UP000631114"/>
    </source>
</evidence>
<dbReference type="Proteomes" id="UP000631114">
    <property type="component" value="Unassembled WGS sequence"/>
</dbReference>
<proteinExistence type="predicted"/>
<keyword evidence="2" id="KW-1185">Reference proteome</keyword>
<dbReference type="EMBL" id="JADFTS010000003">
    <property type="protein sequence ID" value="KAF9614605.1"/>
    <property type="molecule type" value="Genomic_DNA"/>
</dbReference>
<name>A0A835M0P3_9MAGN</name>
<organism evidence="1 2">
    <name type="scientific">Coptis chinensis</name>
    <dbReference type="NCBI Taxonomy" id="261450"/>
    <lineage>
        <taxon>Eukaryota</taxon>
        <taxon>Viridiplantae</taxon>
        <taxon>Streptophyta</taxon>
        <taxon>Embryophyta</taxon>
        <taxon>Tracheophyta</taxon>
        <taxon>Spermatophyta</taxon>
        <taxon>Magnoliopsida</taxon>
        <taxon>Ranunculales</taxon>
        <taxon>Ranunculaceae</taxon>
        <taxon>Coptidoideae</taxon>
        <taxon>Coptis</taxon>
    </lineage>
</organism>
<sequence length="112" mass="13028">MLRFSDWLSRIKGATMYAHSALRASTLVTLGFTCELEIRMKMKLMIAYCDRHLSSSIQLPSCLMVVVLEESRLQMRYLFFYHLEMGDGDEIDAMLNQTVHSQPTLWANRLHL</sequence>
<dbReference type="AlphaFoldDB" id="A0A835M0P3"/>